<keyword evidence="5" id="KW-1185">Reference proteome</keyword>
<feature type="coiled-coil region" evidence="2">
    <location>
        <begin position="425"/>
        <end position="452"/>
    </location>
</feature>
<evidence type="ECO:0000313" key="4">
    <source>
        <dbReference type="EMBL" id="MBD2278902.1"/>
    </source>
</evidence>
<feature type="domain" description="Tyr recombinase" evidence="3">
    <location>
        <begin position="158"/>
        <end position="367"/>
    </location>
</feature>
<gene>
    <name evidence="4" type="ORF">H6F99_11540</name>
</gene>
<reference evidence="4 5" key="1">
    <citation type="journal article" date="2020" name="ISME J.">
        <title>Comparative genomics reveals insights into cyanobacterial evolution and habitat adaptation.</title>
        <authorList>
            <person name="Chen M.Y."/>
            <person name="Teng W.K."/>
            <person name="Zhao L."/>
            <person name="Hu C.X."/>
            <person name="Zhou Y.K."/>
            <person name="Han B.P."/>
            <person name="Song L.R."/>
            <person name="Shu W.S."/>
        </authorList>
    </citation>
    <scope>NUCLEOTIDE SEQUENCE [LARGE SCALE GENOMIC DNA]</scope>
    <source>
        <strain evidence="4 5">FACHB-1040</strain>
    </source>
</reference>
<dbReference type="RefSeq" id="WP_053541450.1">
    <property type="nucleotide sequence ID" value="NZ_JACJQT010000026.1"/>
</dbReference>
<keyword evidence="2" id="KW-0175">Coiled coil</keyword>
<dbReference type="InterPro" id="IPR013762">
    <property type="entry name" value="Integrase-like_cat_sf"/>
</dbReference>
<evidence type="ECO:0000256" key="2">
    <source>
        <dbReference type="SAM" id="Coils"/>
    </source>
</evidence>
<protein>
    <submittedName>
        <fullName evidence="4">Tyrosine-type recombinase/integrase</fullName>
    </submittedName>
</protein>
<evidence type="ECO:0000259" key="3">
    <source>
        <dbReference type="PROSITE" id="PS51898"/>
    </source>
</evidence>
<proteinExistence type="predicted"/>
<organism evidence="4 5">
    <name type="scientific">Aphanizomenon flos-aquae FACHB-1040</name>
    <dbReference type="NCBI Taxonomy" id="2692887"/>
    <lineage>
        <taxon>Bacteria</taxon>
        <taxon>Bacillati</taxon>
        <taxon>Cyanobacteriota</taxon>
        <taxon>Cyanophyceae</taxon>
        <taxon>Nostocales</taxon>
        <taxon>Aphanizomenonaceae</taxon>
        <taxon>Aphanizomenon</taxon>
    </lineage>
</organism>
<accession>A0ABR8BYU8</accession>
<sequence>MAPAFAPKTLQERIKNSELGKEWMNDPLMNQDIWSLIELGYSQEECRINGHYHLYFHKISLPWLKQLTQLTIRASIRERYSLGRIIQRLGCLNHLAHFLYNNGYTQPQFLTESILHQFISEINSNNRQNTINYALNLWREEKWLEIAFTPIRISQKTPTIETIPEEVLYQIYEKLDLFPPTIERLFRLQLALGCRIGEILTMPRHSLKQESEKWFLLRWFEKLKHWRFVQIHPQVAELVQEQQRFLDTQFGRDSEFDKLFCNVYSPQKSIPWADRESETTLCYQPQTITRLKISNWLTKFREVANLKDKYGNRFKLTSHMFRRTKASIMAHCEVEDEYIAAVLGHGSLDMLPHYRQRSLTRLEKEANLKGYVDMYGQITAFKPRKTRYEKLANLLKVSTPLGECHRPTMLGDCQHRYACLSCSHHRVTLEDKSQLEADLNRLQQDLIQAENNGQARRVTEINNLLVFIKNRFQGLSELQHIQHQKNHG</sequence>
<dbReference type="Gene3D" id="1.10.443.10">
    <property type="entry name" value="Intergrase catalytic core"/>
    <property type="match status" value="1"/>
</dbReference>
<dbReference type="Pfam" id="PF00589">
    <property type="entry name" value="Phage_integrase"/>
    <property type="match status" value="1"/>
</dbReference>
<dbReference type="Proteomes" id="UP000606721">
    <property type="component" value="Unassembled WGS sequence"/>
</dbReference>
<keyword evidence="1" id="KW-0233">DNA recombination</keyword>
<evidence type="ECO:0000256" key="1">
    <source>
        <dbReference type="ARBA" id="ARBA00023172"/>
    </source>
</evidence>
<dbReference type="InterPro" id="IPR011010">
    <property type="entry name" value="DNA_brk_join_enz"/>
</dbReference>
<name>A0ABR8BYU8_APHFL</name>
<evidence type="ECO:0000313" key="5">
    <source>
        <dbReference type="Proteomes" id="UP000606721"/>
    </source>
</evidence>
<dbReference type="InterPro" id="IPR002104">
    <property type="entry name" value="Integrase_catalytic"/>
</dbReference>
<comment type="caution">
    <text evidence="4">The sequence shown here is derived from an EMBL/GenBank/DDBJ whole genome shotgun (WGS) entry which is preliminary data.</text>
</comment>
<dbReference type="SUPFAM" id="SSF56349">
    <property type="entry name" value="DNA breaking-rejoining enzymes"/>
    <property type="match status" value="1"/>
</dbReference>
<dbReference type="PROSITE" id="PS51898">
    <property type="entry name" value="TYR_RECOMBINASE"/>
    <property type="match status" value="1"/>
</dbReference>
<dbReference type="EMBL" id="JACJQT010000026">
    <property type="protein sequence ID" value="MBD2278902.1"/>
    <property type="molecule type" value="Genomic_DNA"/>
</dbReference>